<reference evidence="1" key="1">
    <citation type="submission" date="2021-10" db="EMBL/GenBank/DDBJ databases">
        <title>Melipona bicolor Genome sequencing and assembly.</title>
        <authorList>
            <person name="Araujo N.S."/>
            <person name="Arias M.C."/>
        </authorList>
    </citation>
    <scope>NUCLEOTIDE SEQUENCE</scope>
    <source>
        <strain evidence="1">USP_2M_L1-L4_2017</strain>
        <tissue evidence="1">Whole body</tissue>
    </source>
</reference>
<accession>A0AA40G9D3</accession>
<dbReference type="EMBL" id="JAHYIQ010000003">
    <property type="protein sequence ID" value="KAK1133411.1"/>
    <property type="molecule type" value="Genomic_DNA"/>
</dbReference>
<evidence type="ECO:0000313" key="2">
    <source>
        <dbReference type="Proteomes" id="UP001177670"/>
    </source>
</evidence>
<protein>
    <submittedName>
        <fullName evidence="1">Uncharacterized protein</fullName>
    </submittedName>
</protein>
<comment type="caution">
    <text evidence="1">The sequence shown here is derived from an EMBL/GenBank/DDBJ whole genome shotgun (WGS) entry which is preliminary data.</text>
</comment>
<organism evidence="1 2">
    <name type="scientific">Melipona bicolor</name>
    <dbReference type="NCBI Taxonomy" id="60889"/>
    <lineage>
        <taxon>Eukaryota</taxon>
        <taxon>Metazoa</taxon>
        <taxon>Ecdysozoa</taxon>
        <taxon>Arthropoda</taxon>
        <taxon>Hexapoda</taxon>
        <taxon>Insecta</taxon>
        <taxon>Pterygota</taxon>
        <taxon>Neoptera</taxon>
        <taxon>Endopterygota</taxon>
        <taxon>Hymenoptera</taxon>
        <taxon>Apocrita</taxon>
        <taxon>Aculeata</taxon>
        <taxon>Apoidea</taxon>
        <taxon>Anthophila</taxon>
        <taxon>Apidae</taxon>
        <taxon>Melipona</taxon>
    </lineage>
</organism>
<proteinExistence type="predicted"/>
<gene>
    <name evidence="1" type="ORF">K0M31_011222</name>
</gene>
<evidence type="ECO:0000313" key="1">
    <source>
        <dbReference type="EMBL" id="KAK1133411.1"/>
    </source>
</evidence>
<keyword evidence="2" id="KW-1185">Reference proteome</keyword>
<dbReference type="AlphaFoldDB" id="A0AA40G9D3"/>
<name>A0AA40G9D3_9HYME</name>
<sequence length="161" mass="17761">MALLQTTKDSVSASWCNRRIIKPTYYLRKRVKSLNQQTSQPALRHLTVIADRSGGCRVINANDCDLNFNFRQGNAFADLASGLQVGYRSNRSIIINPTGTDRTLIDSTSALDSPTIGEPCNGDLNFIGNGRCHPPDASREQVPFKFQSSQWAQSEAAEDVI</sequence>
<dbReference type="Proteomes" id="UP001177670">
    <property type="component" value="Unassembled WGS sequence"/>
</dbReference>